<reference evidence="4" key="1">
    <citation type="submission" date="2020-06" db="EMBL/GenBank/DDBJ databases">
        <title>Draft genome of Bugula neritina, a colonial animal packing powerful symbionts and potential medicines.</title>
        <authorList>
            <person name="Rayko M."/>
        </authorList>
    </citation>
    <scope>NUCLEOTIDE SEQUENCE [LARGE SCALE GENOMIC DNA]</scope>
    <source>
        <strain evidence="4">Kwan_BN1</strain>
    </source>
</reference>
<dbReference type="InterPro" id="IPR027074">
    <property type="entry name" value="Integrator_9su"/>
</dbReference>
<dbReference type="GO" id="GO:0032039">
    <property type="term" value="C:integrator complex"/>
    <property type="evidence" value="ECO:0007669"/>
    <property type="project" value="InterPro"/>
</dbReference>
<evidence type="ECO:0000313" key="5">
    <source>
        <dbReference type="Proteomes" id="UP000593567"/>
    </source>
</evidence>
<sequence length="246" mass="27400">MPSYLLTRTSIHLNALAPYQPVSMKVVYCPIDTRLNFSQANKLIRDLRPKYLVIPEQYSSPPSLQPGRTDLIIDPQQSHLITHRGLDELVLPVKRSYITIDMDPSLAADMVPFEIRPGVAVVQLASTLRNVDNKYTMEPLGPDAIRGKKRKLQKPILYGNLNIAEFIQRLEQYGIKDAKVEDADGGNFIIDLQNEDSLIQILDGSIHIACNEEATRVKIRDATLQSLQKITAAKIAGNNTPGTSSL</sequence>
<keyword evidence="2" id="KW-0539">Nucleus</keyword>
<keyword evidence="5" id="KW-1185">Reference proteome</keyword>
<comment type="caution">
    <text evidence="4">The sequence shown here is derived from an EMBL/GenBank/DDBJ whole genome shotgun (WGS) entry which is preliminary data.</text>
</comment>
<evidence type="ECO:0000313" key="4">
    <source>
        <dbReference type="EMBL" id="KAF6041191.1"/>
    </source>
</evidence>
<dbReference type="InterPro" id="IPR048660">
    <property type="entry name" value="IntS9-like_C"/>
</dbReference>
<proteinExistence type="predicted"/>
<evidence type="ECO:0000259" key="3">
    <source>
        <dbReference type="Pfam" id="PF21382"/>
    </source>
</evidence>
<dbReference type="OrthoDB" id="5600060at2759"/>
<dbReference type="GO" id="GO:0034472">
    <property type="term" value="P:snRNA 3'-end processing"/>
    <property type="evidence" value="ECO:0007669"/>
    <property type="project" value="TreeGrafter"/>
</dbReference>
<name>A0A7J7KSL7_BUGNE</name>
<organism evidence="4 5">
    <name type="scientific">Bugula neritina</name>
    <name type="common">Brown bryozoan</name>
    <name type="synonym">Sertularia neritina</name>
    <dbReference type="NCBI Taxonomy" id="10212"/>
    <lineage>
        <taxon>Eukaryota</taxon>
        <taxon>Metazoa</taxon>
        <taxon>Spiralia</taxon>
        <taxon>Lophotrochozoa</taxon>
        <taxon>Bryozoa</taxon>
        <taxon>Gymnolaemata</taxon>
        <taxon>Cheilostomatida</taxon>
        <taxon>Flustrina</taxon>
        <taxon>Buguloidea</taxon>
        <taxon>Bugulidae</taxon>
        <taxon>Bugula</taxon>
    </lineage>
</organism>
<feature type="domain" description="Integrator complex subunit 9-like C-terminal" evidence="3">
    <location>
        <begin position="159"/>
        <end position="229"/>
    </location>
</feature>
<protein>
    <recommendedName>
        <fullName evidence="3">Integrator complex subunit 9-like C-terminal domain-containing protein</fullName>
    </recommendedName>
</protein>
<comment type="subcellular location">
    <subcellularLocation>
        <location evidence="1">Nucleus</location>
    </subcellularLocation>
</comment>
<dbReference type="Pfam" id="PF21382">
    <property type="entry name" value="IntS9_C"/>
    <property type="match status" value="1"/>
</dbReference>
<evidence type="ECO:0000256" key="2">
    <source>
        <dbReference type="ARBA" id="ARBA00023242"/>
    </source>
</evidence>
<dbReference type="EMBL" id="VXIV02000069">
    <property type="protein sequence ID" value="KAF6041191.1"/>
    <property type="molecule type" value="Genomic_DNA"/>
</dbReference>
<gene>
    <name evidence="4" type="ORF">EB796_000529</name>
</gene>
<dbReference type="PANTHER" id="PTHR46094">
    <property type="entry name" value="INTEGRATOR COMPLEX SUBUNIT 9"/>
    <property type="match status" value="1"/>
</dbReference>
<evidence type="ECO:0000256" key="1">
    <source>
        <dbReference type="ARBA" id="ARBA00004123"/>
    </source>
</evidence>
<dbReference type="Proteomes" id="UP000593567">
    <property type="component" value="Unassembled WGS sequence"/>
</dbReference>
<dbReference type="AlphaFoldDB" id="A0A7J7KSL7"/>
<accession>A0A7J7KSL7</accession>
<dbReference type="PANTHER" id="PTHR46094:SF1">
    <property type="entry name" value="INTEGRATOR COMPLEX SUBUNIT 9"/>
    <property type="match status" value="1"/>
</dbReference>